<sequence length="227" mass="25638">MNNNDVLRKLRYTFNFNDKQMVAIFASAGEEVSREQVSQWLKKDTDSDFVALFDTKLAVFLNGFINEKRGKKPGPLAIPEKRLSNNIILTKLKIALNLQAEQIISLLESVDFRISKPELSAFSRKVDHQHYRECKDQVLRNLLHAIDKTYHVERTGKIANPTTSSAPKVTASNSKPSNNKKDFVKKKANKAAPASPWVEGARPNASNIYVNPKSTTDSKRQKLKLSK</sequence>
<gene>
    <name evidence="2" type="ordered locus">CPS_3749</name>
</gene>
<dbReference type="KEGG" id="cps:CPS_3749"/>
<dbReference type="EMBL" id="CP000083">
    <property type="protein sequence ID" value="AAZ24599.1"/>
    <property type="molecule type" value="Genomic_DNA"/>
</dbReference>
<dbReference type="Pfam" id="PF07308">
    <property type="entry name" value="DUF1456"/>
    <property type="match status" value="2"/>
</dbReference>
<dbReference type="PANTHER" id="PTHR37805">
    <property type="entry name" value="CYTOPLASMIC PROTEIN-RELATED"/>
    <property type="match status" value="1"/>
</dbReference>
<dbReference type="PANTHER" id="PTHR37805:SF1">
    <property type="entry name" value="CYTOPLASMIC PROTEIN"/>
    <property type="match status" value="1"/>
</dbReference>
<feature type="compositionally biased region" description="Polar residues" evidence="1">
    <location>
        <begin position="160"/>
        <end position="174"/>
    </location>
</feature>
<reference evidence="2" key="1">
    <citation type="journal article" date="2005" name="Proc. Natl. Acad. Sci. U.S.A.">
        <title>The psychrophilic lifestyle as revealed by the genome sequence of Colwellia psychrerythraea 34H through genomic and proteomic analyses.</title>
        <authorList>
            <person name="Methe B.A."/>
            <person name="Nelson K.E."/>
            <person name="Deming J.W."/>
            <person name="Momen B."/>
            <person name="Melamud E."/>
            <person name="Zhang X."/>
            <person name="Moult J."/>
            <person name="Madupu R."/>
            <person name="Nelson W.C."/>
            <person name="Dodson R.J."/>
            <person name="Brinkac L.M."/>
            <person name="Daugherty S.C."/>
            <person name="Durkin A.S."/>
            <person name="DeBoy R.T."/>
            <person name="Kolonay J.F."/>
            <person name="Sullivan S.A."/>
            <person name="Zhou L."/>
            <person name="Davidsen T.M."/>
            <person name="Wu M."/>
            <person name="Huston A.L."/>
            <person name="Lewis M."/>
            <person name="Weaver B."/>
            <person name="Weidman J.F."/>
            <person name="Khouri H."/>
            <person name="Utterback T.R."/>
            <person name="Feldblyum T.V."/>
            <person name="Fraser C.M."/>
        </authorList>
    </citation>
    <scope>NUCLEOTIDE SEQUENCE [LARGE SCALE GENOMIC DNA]</scope>
    <source>
        <strain evidence="2">34H</strain>
    </source>
</reference>
<dbReference type="InterPro" id="IPR009921">
    <property type="entry name" value="YehS-like"/>
</dbReference>
<organism evidence="2 3">
    <name type="scientific">Colwellia psychrerythraea (strain 34H / ATCC BAA-681)</name>
    <name type="common">Vibrio psychroerythus</name>
    <dbReference type="NCBI Taxonomy" id="167879"/>
    <lineage>
        <taxon>Bacteria</taxon>
        <taxon>Pseudomonadati</taxon>
        <taxon>Pseudomonadota</taxon>
        <taxon>Gammaproteobacteria</taxon>
        <taxon>Alteromonadales</taxon>
        <taxon>Colwelliaceae</taxon>
        <taxon>Colwellia</taxon>
    </lineage>
</organism>
<accession>Q47XQ4</accession>
<dbReference type="STRING" id="167879.CPS_3749"/>
<evidence type="ECO:0000256" key="1">
    <source>
        <dbReference type="SAM" id="MobiDB-lite"/>
    </source>
</evidence>
<evidence type="ECO:0008006" key="4">
    <source>
        <dbReference type="Google" id="ProtNLM"/>
    </source>
</evidence>
<dbReference type="HOGENOM" id="CLU_1092665_0_0_6"/>
<dbReference type="RefSeq" id="WP_011044502.1">
    <property type="nucleotide sequence ID" value="NC_003910.7"/>
</dbReference>
<feature type="region of interest" description="Disordered" evidence="1">
    <location>
        <begin position="157"/>
        <end position="227"/>
    </location>
</feature>
<dbReference type="AlphaFoldDB" id="Q47XQ4"/>
<feature type="compositionally biased region" description="Polar residues" evidence="1">
    <location>
        <begin position="204"/>
        <end position="215"/>
    </location>
</feature>
<protein>
    <recommendedName>
        <fullName evidence="4">DUF1456 domain-containing protein</fullName>
    </recommendedName>
</protein>
<evidence type="ECO:0000313" key="2">
    <source>
        <dbReference type="EMBL" id="AAZ24599.1"/>
    </source>
</evidence>
<name>Q47XQ4_COLP3</name>
<dbReference type="Proteomes" id="UP000000547">
    <property type="component" value="Chromosome"/>
</dbReference>
<evidence type="ECO:0000313" key="3">
    <source>
        <dbReference type="Proteomes" id="UP000000547"/>
    </source>
</evidence>
<proteinExistence type="predicted"/>